<gene>
    <name evidence="1" type="ORF">N783_01925</name>
</gene>
<dbReference type="RefSeq" id="WP_027446443.1">
    <property type="nucleotide sequence ID" value="NZ_AULJ01000035.1"/>
</dbReference>
<comment type="caution">
    <text evidence="1">The sequence shown here is derived from an EMBL/GenBank/DDBJ whole genome shotgun (WGS) entry which is preliminary data.</text>
</comment>
<evidence type="ECO:0000313" key="2">
    <source>
        <dbReference type="Proteomes" id="UP000030403"/>
    </source>
</evidence>
<reference evidence="1 2" key="1">
    <citation type="submission" date="2013-08" db="EMBL/GenBank/DDBJ databases">
        <authorList>
            <person name="Huang J."/>
            <person name="Wang G."/>
        </authorList>
    </citation>
    <scope>NUCLEOTIDE SEQUENCE [LARGE SCALE GENOMIC DNA]</scope>
    <source>
        <strain evidence="1 2">BH030004</strain>
    </source>
</reference>
<dbReference type="AlphaFoldDB" id="A0A0A5FXU8"/>
<sequence length="66" mass="8129">MKNELKDFNYQLFHLMKWSEEMKDAYQRLSEGEKEMVNKYAPFSENPETLNNEITKWYDQVHKHTD</sequence>
<keyword evidence="2" id="KW-1185">Reference proteome</keyword>
<dbReference type="OrthoDB" id="2691853at2"/>
<dbReference type="eggNOG" id="ENOG5030CDE">
    <property type="taxonomic scope" value="Bacteria"/>
</dbReference>
<dbReference type="Proteomes" id="UP000030403">
    <property type="component" value="Unassembled WGS sequence"/>
</dbReference>
<name>A0A0A5FXU8_9BACI</name>
<protein>
    <submittedName>
        <fullName evidence="1">Uncharacterized protein</fullName>
    </submittedName>
</protein>
<organism evidence="1 2">
    <name type="scientific">Pontibacillus marinus BH030004 = DSM 16465</name>
    <dbReference type="NCBI Taxonomy" id="1385511"/>
    <lineage>
        <taxon>Bacteria</taxon>
        <taxon>Bacillati</taxon>
        <taxon>Bacillota</taxon>
        <taxon>Bacilli</taxon>
        <taxon>Bacillales</taxon>
        <taxon>Bacillaceae</taxon>
        <taxon>Pontibacillus</taxon>
    </lineage>
</organism>
<proteinExistence type="predicted"/>
<dbReference type="EMBL" id="AVPF01000092">
    <property type="protein sequence ID" value="KGX83640.1"/>
    <property type="molecule type" value="Genomic_DNA"/>
</dbReference>
<accession>A0A0A5FXU8</accession>
<evidence type="ECO:0000313" key="1">
    <source>
        <dbReference type="EMBL" id="KGX83640.1"/>
    </source>
</evidence>